<dbReference type="RefSeq" id="WP_133402024.1">
    <property type="nucleotide sequence ID" value="NZ_SMTK01000001.1"/>
</dbReference>
<gene>
    <name evidence="2" type="ORF">E2F48_00105</name>
</gene>
<feature type="domain" description="DinB-like" evidence="1">
    <location>
        <begin position="10"/>
        <end position="171"/>
    </location>
</feature>
<sequence length="186" mass="20419">MSTAGELAEQLSWHWENQARPRLEGLTDAEYFWEPVPGCWSLRPREEATAPIAAGAGRFVLEFAIPAPDPAPVTTIAWRLSHLIVGVLGERVGSHFGGEPITYRSFDYPETAVAALACLDGLYGQWNRAVSGLSAEELARPVGLAEGPFAEYPMSALVLHINREMIHHLAEVALLRDLYRDGPAKM</sequence>
<organism evidence="2 3">
    <name type="scientific">Arthrobacter crusticola</name>
    <dbReference type="NCBI Taxonomy" id="2547960"/>
    <lineage>
        <taxon>Bacteria</taxon>
        <taxon>Bacillati</taxon>
        <taxon>Actinomycetota</taxon>
        <taxon>Actinomycetes</taxon>
        <taxon>Micrococcales</taxon>
        <taxon>Micrococcaceae</taxon>
        <taxon>Arthrobacter</taxon>
    </lineage>
</organism>
<evidence type="ECO:0000313" key="3">
    <source>
        <dbReference type="Proteomes" id="UP000295411"/>
    </source>
</evidence>
<dbReference type="Gene3D" id="1.20.120.450">
    <property type="entry name" value="dinb family like domain"/>
    <property type="match status" value="1"/>
</dbReference>
<reference evidence="2 3" key="1">
    <citation type="submission" date="2019-03" db="EMBL/GenBank/DDBJ databases">
        <title>Arthrobacter sp. nov., an bacterium isolated from biocrust in Mu Us Desert.</title>
        <authorList>
            <person name="Lixiong L."/>
        </authorList>
    </citation>
    <scope>NUCLEOTIDE SEQUENCE [LARGE SCALE GENOMIC DNA]</scope>
    <source>
        <strain evidence="2 3">SLN-3</strain>
    </source>
</reference>
<dbReference type="Pfam" id="PF12867">
    <property type="entry name" value="DinB_2"/>
    <property type="match status" value="1"/>
</dbReference>
<comment type="caution">
    <text evidence="2">The sequence shown here is derived from an EMBL/GenBank/DDBJ whole genome shotgun (WGS) entry which is preliminary data.</text>
</comment>
<dbReference type="EMBL" id="SMTK01000001">
    <property type="protein sequence ID" value="TDK27587.1"/>
    <property type="molecule type" value="Genomic_DNA"/>
</dbReference>
<evidence type="ECO:0000313" key="2">
    <source>
        <dbReference type="EMBL" id="TDK27587.1"/>
    </source>
</evidence>
<dbReference type="InterPro" id="IPR034660">
    <property type="entry name" value="DinB/YfiT-like"/>
</dbReference>
<keyword evidence="3" id="KW-1185">Reference proteome</keyword>
<dbReference type="AlphaFoldDB" id="A0A4R5U1U6"/>
<proteinExistence type="predicted"/>
<dbReference type="SUPFAM" id="SSF109854">
    <property type="entry name" value="DinB/YfiT-like putative metalloenzymes"/>
    <property type="match status" value="1"/>
</dbReference>
<protein>
    <submittedName>
        <fullName evidence="2">DinB family protein</fullName>
    </submittedName>
</protein>
<accession>A0A4R5U1U6</accession>
<dbReference type="Proteomes" id="UP000295411">
    <property type="component" value="Unassembled WGS sequence"/>
</dbReference>
<name>A0A4R5U1U6_9MICC</name>
<evidence type="ECO:0000259" key="1">
    <source>
        <dbReference type="Pfam" id="PF12867"/>
    </source>
</evidence>
<dbReference type="OrthoDB" id="5022306at2"/>
<dbReference type="InterPro" id="IPR024775">
    <property type="entry name" value="DinB-like"/>
</dbReference>